<dbReference type="GO" id="GO:0005524">
    <property type="term" value="F:ATP binding"/>
    <property type="evidence" value="ECO:0007669"/>
    <property type="project" value="UniProtKB-KW"/>
</dbReference>
<keyword evidence="4" id="KW-0067">ATP-binding</keyword>
<dbReference type="PANTHER" id="PTHR34378:SF1">
    <property type="entry name" value="GLUTAMATE--CYSTEINE LIGASE, CHLOROPLASTIC"/>
    <property type="match status" value="1"/>
</dbReference>
<dbReference type="InterPro" id="IPR014746">
    <property type="entry name" value="Gln_synth/guanido_kin_cat_dom"/>
</dbReference>
<dbReference type="GO" id="GO:0006750">
    <property type="term" value="P:glutathione biosynthetic process"/>
    <property type="evidence" value="ECO:0007669"/>
    <property type="project" value="InterPro"/>
</dbReference>
<dbReference type="SUPFAM" id="SSF55931">
    <property type="entry name" value="Glutamine synthetase/guanido kinase"/>
    <property type="match status" value="1"/>
</dbReference>
<gene>
    <name evidence="6" type="ORF">NCTC3166_00160</name>
</gene>
<accession>A0A447Z259</accession>
<keyword evidence="7" id="KW-1185">Reference proteome</keyword>
<dbReference type="Gene3D" id="3.30.590.20">
    <property type="match status" value="1"/>
</dbReference>
<protein>
    <recommendedName>
        <fullName evidence="1">glutamate--cysteine ligase</fullName>
        <ecNumber evidence="1">6.3.2.2</ecNumber>
    </recommendedName>
</protein>
<dbReference type="AlphaFoldDB" id="A0A447Z259"/>
<sequence length="433" mass="51297">MTVKEKSQALAQQLLAKRYLASLKDNPEQYIGVELEFPIVNTMGNKTDVQVTKALFKYLQEVDEFKAIKLDDDGKPVQLQHKRNKDQIVFELSYNTIEFAFEKTKTIQEVESRFHHYLGIIQPFLRERQHQIEGSGIHPYWRINDNQPVKIDRYKMLIRYLQLSGQDPNNRFHHYPDYGTFICGNQVQLDVSRANYLEIINAMNKVEPAKAYLFANSIFDGENWNTKISRDIFWEDSMHGYYQENVGVNPKAFINEQEFLEYLAKTALFYVYREDEILYFEPVRVEDYLAKEKIVAYHLDGTRQEIKPQEEDIKNHRSYHFQDLTTRGTIEYRSVCTQPLNKTFAPIAFHVGLHHNIKELEEYLAQNIVFDFSKENPKQLRRQYSKKNLTESELEKIKQYSLDLLKISRRGLIDRGNNEEEYLEELMKDLGKC</sequence>
<keyword evidence="2" id="KW-0436">Ligase</keyword>
<dbReference type="PANTHER" id="PTHR34378">
    <property type="entry name" value="GLUTAMATE--CYSTEINE LIGASE, CHLOROPLASTIC"/>
    <property type="match status" value="1"/>
</dbReference>
<evidence type="ECO:0000256" key="1">
    <source>
        <dbReference type="ARBA" id="ARBA00012220"/>
    </source>
</evidence>
<organism evidence="6 7">
    <name type="scientific">Streptococcus viridans</name>
    <dbReference type="NCBI Taxonomy" id="78535"/>
    <lineage>
        <taxon>Bacteria</taxon>
        <taxon>Bacillati</taxon>
        <taxon>Bacillota</taxon>
        <taxon>Bacilli</taxon>
        <taxon>Lactobacillales</taxon>
        <taxon>Streptococcaceae</taxon>
        <taxon>Streptococcus</taxon>
    </lineage>
</organism>
<dbReference type="InterPro" id="IPR035434">
    <property type="entry name" value="GCL_bact_plant"/>
</dbReference>
<dbReference type="Proteomes" id="UP000270025">
    <property type="component" value="Chromosome"/>
</dbReference>
<evidence type="ECO:0000256" key="4">
    <source>
        <dbReference type="ARBA" id="ARBA00022840"/>
    </source>
</evidence>
<dbReference type="InterPro" id="IPR006336">
    <property type="entry name" value="GCS2"/>
</dbReference>
<evidence type="ECO:0000313" key="7">
    <source>
        <dbReference type="Proteomes" id="UP000270025"/>
    </source>
</evidence>
<evidence type="ECO:0000313" key="6">
    <source>
        <dbReference type="EMBL" id="VED66393.1"/>
    </source>
</evidence>
<dbReference type="GO" id="GO:0004357">
    <property type="term" value="F:glutamate-cysteine ligase activity"/>
    <property type="evidence" value="ECO:0007669"/>
    <property type="project" value="InterPro"/>
</dbReference>
<proteinExistence type="predicted"/>
<evidence type="ECO:0000256" key="2">
    <source>
        <dbReference type="ARBA" id="ARBA00022598"/>
    </source>
</evidence>
<name>A0A447Z259_9STRE</name>
<dbReference type="KEGG" id="svf:NCTC3166_00160"/>
<keyword evidence="3" id="KW-0547">Nucleotide-binding</keyword>
<dbReference type="EC" id="6.3.2.2" evidence="1"/>
<dbReference type="EMBL" id="LR134266">
    <property type="protein sequence ID" value="VED66393.1"/>
    <property type="molecule type" value="Genomic_DNA"/>
</dbReference>
<dbReference type="RefSeq" id="WP_126403635.1">
    <property type="nucleotide sequence ID" value="NZ_LR134266.1"/>
</dbReference>
<evidence type="ECO:0000256" key="5">
    <source>
        <dbReference type="ARBA" id="ARBA00048819"/>
    </source>
</evidence>
<comment type="catalytic activity">
    <reaction evidence="5">
        <text>L-cysteine + L-glutamate + ATP = gamma-L-glutamyl-L-cysteine + ADP + phosphate + H(+)</text>
        <dbReference type="Rhea" id="RHEA:13285"/>
        <dbReference type="ChEBI" id="CHEBI:15378"/>
        <dbReference type="ChEBI" id="CHEBI:29985"/>
        <dbReference type="ChEBI" id="CHEBI:30616"/>
        <dbReference type="ChEBI" id="CHEBI:35235"/>
        <dbReference type="ChEBI" id="CHEBI:43474"/>
        <dbReference type="ChEBI" id="CHEBI:58173"/>
        <dbReference type="ChEBI" id="CHEBI:456216"/>
        <dbReference type="EC" id="6.3.2.2"/>
    </reaction>
</comment>
<evidence type="ECO:0000256" key="3">
    <source>
        <dbReference type="ARBA" id="ARBA00022741"/>
    </source>
</evidence>
<reference evidence="6 7" key="1">
    <citation type="submission" date="2018-12" db="EMBL/GenBank/DDBJ databases">
        <authorList>
            <consortium name="Pathogen Informatics"/>
        </authorList>
    </citation>
    <scope>NUCLEOTIDE SEQUENCE [LARGE SCALE GENOMIC DNA]</scope>
    <source>
        <strain evidence="6 7">NCTC3166</strain>
    </source>
</reference>
<dbReference type="Pfam" id="PF04107">
    <property type="entry name" value="GCS2"/>
    <property type="match status" value="1"/>
</dbReference>